<reference evidence="1" key="1">
    <citation type="journal article" date="2020" name="New Phytol.">
        <title>Comparative genomics reveals dynamic genome evolution in host specialist ectomycorrhizal fungi.</title>
        <authorList>
            <person name="Lofgren L.A."/>
            <person name="Nguyen N.H."/>
            <person name="Vilgalys R."/>
            <person name="Ruytinx J."/>
            <person name="Liao H.L."/>
            <person name="Branco S."/>
            <person name="Kuo A."/>
            <person name="LaButti K."/>
            <person name="Lipzen A."/>
            <person name="Andreopoulos W."/>
            <person name="Pangilinan J."/>
            <person name="Riley R."/>
            <person name="Hundley H."/>
            <person name="Na H."/>
            <person name="Barry K."/>
            <person name="Grigoriev I.V."/>
            <person name="Stajich J.E."/>
            <person name="Kennedy P.G."/>
        </authorList>
    </citation>
    <scope>NUCLEOTIDE SEQUENCE</scope>
    <source>
        <strain evidence="1">MN1</strain>
    </source>
</reference>
<sequence>MEYLEKRYGIHGTMPVDMHNMALWAKNPAHPHVPGMMSDLILGINNLNKQRCVLDCPIAVGLPLELAPLDKGQMAWHWTTRDCPSAGPGIHLGSPWTSVSQGGVLIPPHHDSEGRNTYFFPVTGIQLWTLLFRKITCDGKVPLQATKYLCSPHDLDDYDAETMTVYPGGLLIQPPGQLHAEYNPNPAFAHGGHFFTYGMLHHTLSSRSLEVTTQTREYMDETLWWMAALIPQLPPDQLSGLHYWPLLALCFMVLKPRMYLAQRLCHIPYARHRSHHIPTLSRPISGPHIRLIPGSPILSTLHTFCPARHLDFTSSRIPDYIHHLTYLSPVSALPSRSPDLWTSGY</sequence>
<evidence type="ECO:0000313" key="2">
    <source>
        <dbReference type="Proteomes" id="UP000807769"/>
    </source>
</evidence>
<dbReference type="Proteomes" id="UP000807769">
    <property type="component" value="Unassembled WGS sequence"/>
</dbReference>
<evidence type="ECO:0000313" key="1">
    <source>
        <dbReference type="EMBL" id="KAG1817624.1"/>
    </source>
</evidence>
<protein>
    <recommendedName>
        <fullName evidence="3">JmjC domain-containing protein</fullName>
    </recommendedName>
</protein>
<proteinExistence type="predicted"/>
<comment type="caution">
    <text evidence="1">The sequence shown here is derived from an EMBL/GenBank/DDBJ whole genome shotgun (WGS) entry which is preliminary data.</text>
</comment>
<organism evidence="1 2">
    <name type="scientific">Suillus subaureus</name>
    <dbReference type="NCBI Taxonomy" id="48587"/>
    <lineage>
        <taxon>Eukaryota</taxon>
        <taxon>Fungi</taxon>
        <taxon>Dikarya</taxon>
        <taxon>Basidiomycota</taxon>
        <taxon>Agaricomycotina</taxon>
        <taxon>Agaricomycetes</taxon>
        <taxon>Agaricomycetidae</taxon>
        <taxon>Boletales</taxon>
        <taxon>Suillineae</taxon>
        <taxon>Suillaceae</taxon>
        <taxon>Suillus</taxon>
    </lineage>
</organism>
<dbReference type="RefSeq" id="XP_041193866.1">
    <property type="nucleotide sequence ID" value="XM_041340034.1"/>
</dbReference>
<gene>
    <name evidence="1" type="ORF">BJ212DRAFT_1480179</name>
</gene>
<dbReference type="OrthoDB" id="2693549at2759"/>
<dbReference type="EMBL" id="JABBWG010000013">
    <property type="protein sequence ID" value="KAG1817624.1"/>
    <property type="molecule type" value="Genomic_DNA"/>
</dbReference>
<keyword evidence="2" id="KW-1185">Reference proteome</keyword>
<dbReference type="AlphaFoldDB" id="A0A9P7JE07"/>
<evidence type="ECO:0008006" key="3">
    <source>
        <dbReference type="Google" id="ProtNLM"/>
    </source>
</evidence>
<dbReference type="GeneID" id="64634050"/>
<accession>A0A9P7JE07</accession>
<name>A0A9P7JE07_9AGAM</name>